<keyword evidence="1" id="KW-0812">Transmembrane</keyword>
<evidence type="ECO:0000256" key="1">
    <source>
        <dbReference type="SAM" id="Phobius"/>
    </source>
</evidence>
<dbReference type="Proteomes" id="UP000565286">
    <property type="component" value="Unassembled WGS sequence"/>
</dbReference>
<dbReference type="AlphaFoldDB" id="A0A7W6C7Q3"/>
<organism evidence="2 3">
    <name type="scientific">Rhizobium skierniewicense</name>
    <dbReference type="NCBI Taxonomy" id="984260"/>
    <lineage>
        <taxon>Bacteria</taxon>
        <taxon>Pseudomonadati</taxon>
        <taxon>Pseudomonadota</taxon>
        <taxon>Alphaproteobacteria</taxon>
        <taxon>Hyphomicrobiales</taxon>
        <taxon>Rhizobiaceae</taxon>
        <taxon>Rhizobium/Agrobacterium group</taxon>
        <taxon>Rhizobium</taxon>
    </lineage>
</organism>
<keyword evidence="3" id="KW-1185">Reference proteome</keyword>
<dbReference type="RefSeq" id="WP_183897123.1">
    <property type="nucleotide sequence ID" value="NZ_JACIDV010000009.1"/>
</dbReference>
<reference evidence="2 3" key="1">
    <citation type="submission" date="2020-08" db="EMBL/GenBank/DDBJ databases">
        <title>Genomic Encyclopedia of Type Strains, Phase IV (KMG-IV): sequencing the most valuable type-strain genomes for metagenomic binning, comparative biology and taxonomic classification.</title>
        <authorList>
            <person name="Goeker M."/>
        </authorList>
    </citation>
    <scope>NUCLEOTIDE SEQUENCE [LARGE SCALE GENOMIC DNA]</scope>
    <source>
        <strain evidence="2 3">DSM 26438</strain>
    </source>
</reference>
<keyword evidence="1" id="KW-0472">Membrane</keyword>
<evidence type="ECO:0000313" key="3">
    <source>
        <dbReference type="Proteomes" id="UP000565286"/>
    </source>
</evidence>
<keyword evidence="1" id="KW-1133">Transmembrane helix</keyword>
<feature type="transmembrane region" description="Helical" evidence="1">
    <location>
        <begin position="18"/>
        <end position="39"/>
    </location>
</feature>
<gene>
    <name evidence="2" type="ORF">GGQ73_003243</name>
</gene>
<sequence>MNAPYAAQMASDGNWGEAFGQMILGPLGFFLAAHVVIYYGLRLVRGPSKLKSFSATKLNYIALSLALMGILGAVAQRANPTL</sequence>
<dbReference type="EMBL" id="JACIDV010000009">
    <property type="protein sequence ID" value="MBB3947277.1"/>
    <property type="molecule type" value="Genomic_DNA"/>
</dbReference>
<name>A0A7W6C7Q3_9HYPH</name>
<evidence type="ECO:0000313" key="2">
    <source>
        <dbReference type="EMBL" id="MBB3947277.1"/>
    </source>
</evidence>
<feature type="transmembrane region" description="Helical" evidence="1">
    <location>
        <begin position="60"/>
        <end position="78"/>
    </location>
</feature>
<comment type="caution">
    <text evidence="2">The sequence shown here is derived from an EMBL/GenBank/DDBJ whole genome shotgun (WGS) entry which is preliminary data.</text>
</comment>
<protein>
    <submittedName>
        <fullName evidence="2">Type IV secretory pathway VirB2 component (Pilin)</fullName>
    </submittedName>
</protein>
<proteinExistence type="predicted"/>
<accession>A0A7W6C7Q3</accession>